<accession>A0A9R1MDV8</accession>
<dbReference type="InterPro" id="IPR042197">
    <property type="entry name" value="Apaf_helical"/>
</dbReference>
<dbReference type="InterPro" id="IPR032675">
    <property type="entry name" value="LRR_dom_sf"/>
</dbReference>
<dbReference type="FunFam" id="1.10.10.10:FF:000322">
    <property type="entry name" value="Probable disease resistance protein At1g63360"/>
    <property type="match status" value="1"/>
</dbReference>
<feature type="domain" description="Disease resistance protein winged helix" evidence="3">
    <location>
        <begin position="161"/>
        <end position="236"/>
    </location>
</feature>
<dbReference type="InterPro" id="IPR027417">
    <property type="entry name" value="P-loop_NTPase"/>
</dbReference>
<dbReference type="Gene3D" id="3.80.10.10">
    <property type="entry name" value="Ribonuclease Inhibitor"/>
    <property type="match status" value="1"/>
</dbReference>
<feature type="non-terminal residue" evidence="5">
    <location>
        <position position="1"/>
    </location>
</feature>
<evidence type="ECO:0008006" key="6">
    <source>
        <dbReference type="Google" id="ProtNLM"/>
    </source>
</evidence>
<gene>
    <name evidence="5" type="ORF">CFC21_106363</name>
</gene>
<dbReference type="SUPFAM" id="SSF52058">
    <property type="entry name" value="L domain-like"/>
    <property type="match status" value="1"/>
</dbReference>
<keyword evidence="1" id="KW-0677">Repeat</keyword>
<dbReference type="PANTHER" id="PTHR23155">
    <property type="entry name" value="DISEASE RESISTANCE PROTEIN RP"/>
    <property type="match status" value="1"/>
</dbReference>
<keyword evidence="2" id="KW-0611">Plant defense</keyword>
<feature type="non-terminal residue" evidence="5">
    <location>
        <position position="651"/>
    </location>
</feature>
<dbReference type="Gene3D" id="1.10.8.430">
    <property type="entry name" value="Helical domain of apoptotic protease-activating factors"/>
    <property type="match status" value="1"/>
</dbReference>
<dbReference type="Pfam" id="PF23559">
    <property type="entry name" value="WHD_DRP"/>
    <property type="match status" value="1"/>
</dbReference>
<evidence type="ECO:0000259" key="3">
    <source>
        <dbReference type="Pfam" id="PF23559"/>
    </source>
</evidence>
<evidence type="ECO:0000313" key="5">
    <source>
        <dbReference type="EMBL" id="KAF7105572.1"/>
    </source>
</evidence>
<dbReference type="EMBL" id="CM022231">
    <property type="protein sequence ID" value="KAF7105572.1"/>
    <property type="molecule type" value="Genomic_DNA"/>
</dbReference>
<dbReference type="GO" id="GO:0042742">
    <property type="term" value="P:defense response to bacterium"/>
    <property type="evidence" value="ECO:0007669"/>
    <property type="project" value="UniProtKB-ARBA"/>
</dbReference>
<sequence length="651" mass="73922">FFIVIDDMRKVLWHDVKEAFPVVEGVSSRVVVTTTIQSVANACSSAHGHAYVMRTLAEEHSRQLFFQKASLKEDSPQPNDHTQLGTSEALMKCDGLPLALVTTAQFLQSRGDPRKWANLCENLGGHLETEDTLASMNRVLIRSYGSLGSQDVKTFLLYLGIYPTGHPIRRGILIRRWLAEGFINQDHRRSALCVAVEIFDKLVDRSIIQPIDASSSNNNSVEVKKCQTHGMMLEFILHKSTCENFVTLLCDKDPQPRSNIRWLSLQHKTAAKAKMNPKDLRLVRSLTIFGKAHSSMLDFSKYKLMRVLDLEECKDKMGDRHLKDICNNLLLIRYLSLGGAITVTMLPKEIKKLKLLETLDVRRTNIEILPTEVMKLPCLVHLFGKFKLQEGVGHWRMLKLQTWLRNKSKMETMAGFVVGEDQKMPQLIDHMEHLTKLKIWCESTSDVSVNVNCLSTAIKRFIERSTNLNKAHSLSLNFNARWPQDLLSFTLEKDKLHYLRSLKLQGNNICSQLPWFVTNLYLVTKLCLSFPGHNLGGHILDALSKVRGLEHLKLIATQMDKLIIRQGAFRILQSLCIMVEVMTGLEIEEGAVQHLDSLQLLCKDLNGFSSTTIHSLPLLKEVALHDELSDRVKQDWKGAAKNHPGRPKVLF</sequence>
<dbReference type="PANTHER" id="PTHR23155:SF1227">
    <property type="entry name" value="OS11G0462500 PROTEIN"/>
    <property type="match status" value="1"/>
</dbReference>
<comment type="caution">
    <text evidence="5">The sequence shown here is derived from an EMBL/GenBank/DDBJ whole genome shotgun (WGS) entry which is preliminary data.</text>
</comment>
<dbReference type="Proteomes" id="UP000815260">
    <property type="component" value="Chromosome 7D"/>
</dbReference>
<dbReference type="OrthoDB" id="597744at2759"/>
<evidence type="ECO:0000259" key="4">
    <source>
        <dbReference type="Pfam" id="PF23598"/>
    </source>
</evidence>
<reference evidence="5" key="2">
    <citation type="submission" date="2020-03" db="EMBL/GenBank/DDBJ databases">
        <title>The second near-complete assembly of the hexaploid bread wheat (Triticum aestivum) genome.</title>
        <authorList>
            <person name="Zimin A.V."/>
            <person name="Puiu D."/>
            <person name="Shumante A."/>
            <person name="Alonge M."/>
            <person name="Salzberg S.L."/>
        </authorList>
    </citation>
    <scope>NUCLEOTIDE SEQUENCE</scope>
    <source>
        <tissue evidence="5">Leaf</tissue>
    </source>
</reference>
<dbReference type="InterPro" id="IPR044974">
    <property type="entry name" value="Disease_R_plants"/>
</dbReference>
<dbReference type="Gene3D" id="1.10.10.10">
    <property type="entry name" value="Winged helix-like DNA-binding domain superfamily/Winged helix DNA-binding domain"/>
    <property type="match status" value="1"/>
</dbReference>
<dbReference type="Pfam" id="PF23598">
    <property type="entry name" value="LRR_14"/>
    <property type="match status" value="1"/>
</dbReference>
<reference evidence="5" key="1">
    <citation type="journal article" date="2017" name="Gigascience">
        <title>The first near-complete assembly of the hexaploid bread wheat genome, Triticum aestivum.</title>
        <authorList>
            <person name="Zimin A.V."/>
            <person name="Puiu D."/>
            <person name="Hall R."/>
            <person name="Kingan S."/>
            <person name="Clavijo B.J."/>
            <person name="Salzberg S.L."/>
        </authorList>
    </citation>
    <scope>NUCLEOTIDE SEQUENCE</scope>
    <source>
        <tissue evidence="5">Leaf</tissue>
    </source>
</reference>
<evidence type="ECO:0000256" key="1">
    <source>
        <dbReference type="ARBA" id="ARBA00022737"/>
    </source>
</evidence>
<dbReference type="GO" id="GO:0009626">
    <property type="term" value="P:plant-type hypersensitive response"/>
    <property type="evidence" value="ECO:0007669"/>
    <property type="project" value="UniProtKB-ARBA"/>
</dbReference>
<dbReference type="AlphaFoldDB" id="A0A9R1MDV8"/>
<dbReference type="InterPro" id="IPR036388">
    <property type="entry name" value="WH-like_DNA-bd_sf"/>
</dbReference>
<protein>
    <recommendedName>
        <fullName evidence="6">NB-ARC domain-containing protein</fullName>
    </recommendedName>
</protein>
<proteinExistence type="predicted"/>
<dbReference type="GO" id="GO:0002758">
    <property type="term" value="P:innate immune response-activating signaling pathway"/>
    <property type="evidence" value="ECO:0007669"/>
    <property type="project" value="UniProtKB-ARBA"/>
</dbReference>
<evidence type="ECO:0000256" key="2">
    <source>
        <dbReference type="ARBA" id="ARBA00022821"/>
    </source>
</evidence>
<dbReference type="InterPro" id="IPR055414">
    <property type="entry name" value="LRR_R13L4/SHOC2-like"/>
</dbReference>
<dbReference type="SUPFAM" id="SSF52540">
    <property type="entry name" value="P-loop containing nucleoside triphosphate hydrolases"/>
    <property type="match status" value="1"/>
</dbReference>
<dbReference type="GO" id="GO:0043531">
    <property type="term" value="F:ADP binding"/>
    <property type="evidence" value="ECO:0007669"/>
    <property type="project" value="InterPro"/>
</dbReference>
<name>A0A9R1MDV8_WHEAT</name>
<feature type="domain" description="Disease resistance R13L4/SHOC-2-like LRR" evidence="4">
    <location>
        <begin position="283"/>
        <end position="648"/>
    </location>
</feature>
<dbReference type="InterPro" id="IPR058922">
    <property type="entry name" value="WHD_DRP"/>
</dbReference>
<organism evidence="5">
    <name type="scientific">Triticum aestivum</name>
    <name type="common">Wheat</name>
    <dbReference type="NCBI Taxonomy" id="4565"/>
    <lineage>
        <taxon>Eukaryota</taxon>
        <taxon>Viridiplantae</taxon>
        <taxon>Streptophyta</taxon>
        <taxon>Embryophyta</taxon>
        <taxon>Tracheophyta</taxon>
        <taxon>Spermatophyta</taxon>
        <taxon>Magnoliopsida</taxon>
        <taxon>Liliopsida</taxon>
        <taxon>Poales</taxon>
        <taxon>Poaceae</taxon>
        <taxon>BOP clade</taxon>
        <taxon>Pooideae</taxon>
        <taxon>Triticodae</taxon>
        <taxon>Triticeae</taxon>
        <taxon>Triticinae</taxon>
        <taxon>Triticum</taxon>
    </lineage>
</organism>